<reference evidence="1 4" key="1">
    <citation type="submission" date="2016-06" db="EMBL/GenBank/DDBJ databases">
        <authorList>
            <person name="Kjaerup R.B."/>
            <person name="Dalgaard T.S."/>
            <person name="Juul-Madsen H.R."/>
        </authorList>
    </citation>
    <scope>NUCLEOTIDE SEQUENCE [LARGE SCALE GENOMIC DNA]</scope>
    <source>
        <strain evidence="1 4">CECT 5115</strain>
    </source>
</reference>
<dbReference type="EMBL" id="FLRB01000012">
    <property type="protein sequence ID" value="SBT21381.1"/>
    <property type="molecule type" value="Genomic_DNA"/>
</dbReference>
<keyword evidence="3" id="KW-1185">Reference proteome</keyword>
<organism evidence="1 4">
    <name type="scientific">Marinomonas gallaica</name>
    <dbReference type="NCBI Taxonomy" id="1806667"/>
    <lineage>
        <taxon>Bacteria</taxon>
        <taxon>Pseudomonadati</taxon>
        <taxon>Pseudomonadota</taxon>
        <taxon>Gammaproteobacteria</taxon>
        <taxon>Oceanospirillales</taxon>
        <taxon>Oceanospirillaceae</taxon>
        <taxon>Marinomonas</taxon>
    </lineage>
</organism>
<evidence type="ECO:0000313" key="4">
    <source>
        <dbReference type="Proteomes" id="UP000092871"/>
    </source>
</evidence>
<reference evidence="2 3" key="2">
    <citation type="submission" date="2016-06" db="EMBL/GenBank/DDBJ databases">
        <authorList>
            <person name="Rodrigo-Torres L."/>
            <person name="Arahal D.R."/>
        </authorList>
    </citation>
    <scope>NUCLEOTIDE SEQUENCE [LARGE SCALE GENOMIC DNA]</scope>
    <source>
        <strain evidence="2 3">CECT 5116</strain>
    </source>
</reference>
<dbReference type="SUPFAM" id="SSF52540">
    <property type="entry name" value="P-loop containing nucleoside triphosphate hydrolases"/>
    <property type="match status" value="1"/>
</dbReference>
<dbReference type="AlphaFoldDB" id="A0A1C3JM99"/>
<evidence type="ECO:0000313" key="1">
    <source>
        <dbReference type="EMBL" id="SBT16333.1"/>
    </source>
</evidence>
<name>A0A1C3JM99_9GAMM</name>
<dbReference type="Proteomes" id="UP000092871">
    <property type="component" value="Unassembled WGS sequence"/>
</dbReference>
<dbReference type="Gene3D" id="3.40.50.300">
    <property type="entry name" value="P-loop containing nucleotide triphosphate hydrolases"/>
    <property type="match status" value="1"/>
</dbReference>
<accession>A0A1C3JM99</accession>
<dbReference type="EMBL" id="FLRA01000002">
    <property type="protein sequence ID" value="SBT16333.1"/>
    <property type="molecule type" value="Genomic_DNA"/>
</dbReference>
<dbReference type="InterPro" id="IPR027417">
    <property type="entry name" value="P-loop_NTPase"/>
</dbReference>
<dbReference type="OrthoDB" id="6098218at2"/>
<proteinExistence type="predicted"/>
<evidence type="ECO:0000313" key="3">
    <source>
        <dbReference type="Proteomes" id="UP000092840"/>
    </source>
</evidence>
<sequence>MTTTDIDTRARFSVVSYGYSASRWMAFTLASQPEVFVAHGTYALDSIMEGDAEAERNQGKAGDRLDSLTRGRTDLQLKNYTLTELYRLYQQDYPQKKAYGNVHTFVPRELFYKPDFDHMAPKVFHLVREPFAFITSHTSGVKQAEAIPELKAHYQRFFDLFCERFPHVRECNWFDPISLEQKAFLVSCYTLFNLAQDIRRYGKQMTTVRMEELTSDSRALADTCERITGLNYDQTALEAFIHAGALNLHRKQRDTELCAYDTWQTWQQEAFRWVLSAELYGYLNELGYPLPALTFKYTQFD</sequence>
<evidence type="ECO:0000313" key="2">
    <source>
        <dbReference type="EMBL" id="SBT21381.1"/>
    </source>
</evidence>
<gene>
    <name evidence="1" type="ORF">MGA5115_00413</name>
    <name evidence="2" type="ORF">MGA5116_01974</name>
</gene>
<evidence type="ECO:0008006" key="5">
    <source>
        <dbReference type="Google" id="ProtNLM"/>
    </source>
</evidence>
<dbReference type="Proteomes" id="UP000092840">
    <property type="component" value="Unassembled WGS sequence"/>
</dbReference>
<protein>
    <recommendedName>
        <fullName evidence="5">Sulfotransferase domain protein</fullName>
    </recommendedName>
</protein>
<dbReference type="RefSeq" id="WP_067031062.1">
    <property type="nucleotide sequence ID" value="NZ_FLRA01000002.1"/>
</dbReference>